<dbReference type="EMBL" id="JAENJH010000001">
    <property type="protein sequence ID" value="MBK1783683.1"/>
    <property type="molecule type" value="Genomic_DNA"/>
</dbReference>
<feature type="transmembrane region" description="Helical" evidence="2">
    <location>
        <begin position="39"/>
        <end position="57"/>
    </location>
</feature>
<dbReference type="AlphaFoldDB" id="A0A934QQL6"/>
<proteinExistence type="predicted"/>
<name>A0A934QQL6_9PSEU</name>
<reference evidence="4" key="1">
    <citation type="submission" date="2020-12" db="EMBL/GenBank/DDBJ databases">
        <title>Prauserella sp. ASG 168, a novel actinomycete isolated from cave rock.</title>
        <authorList>
            <person name="Suriyachadkun C."/>
        </authorList>
    </citation>
    <scope>NUCLEOTIDE SEQUENCE</scope>
    <source>
        <strain evidence="4">ASG 168</strain>
    </source>
</reference>
<keyword evidence="2" id="KW-1133">Transmembrane helix</keyword>
<sequence length="197" mass="20071">MITNLLVEHASLVFGAAVLISLACAAVGYLLLRWRRWRTLWLLAALALVPVAALTLVPATSQLDTVRCTVQFAVPTPGRVELVANVALFVPPVYFAALALRRPLPALATGAVLSAGIEALQALVPAIGRACDTNDWAMNTLGALVAAVLAFATTALAGRASGGGDAGSDGVGGPPDVGGQRGGVDISHGARRSAETE</sequence>
<feature type="region of interest" description="Disordered" evidence="1">
    <location>
        <begin position="162"/>
        <end position="197"/>
    </location>
</feature>
<keyword evidence="2" id="KW-0812">Transmembrane</keyword>
<gene>
    <name evidence="4" type="ORF">JHE00_05030</name>
</gene>
<dbReference type="Proteomes" id="UP000635245">
    <property type="component" value="Unassembled WGS sequence"/>
</dbReference>
<evidence type="ECO:0000259" key="3">
    <source>
        <dbReference type="Pfam" id="PF04892"/>
    </source>
</evidence>
<protein>
    <submittedName>
        <fullName evidence="4">VanZ family protein</fullName>
    </submittedName>
</protein>
<feature type="transmembrane region" description="Helical" evidence="2">
    <location>
        <begin position="12"/>
        <end position="32"/>
    </location>
</feature>
<evidence type="ECO:0000313" key="5">
    <source>
        <dbReference type="Proteomes" id="UP000635245"/>
    </source>
</evidence>
<keyword evidence="5" id="KW-1185">Reference proteome</keyword>
<organism evidence="4 5">
    <name type="scientific">Prauserella cavernicola</name>
    <dbReference type="NCBI Taxonomy" id="2800127"/>
    <lineage>
        <taxon>Bacteria</taxon>
        <taxon>Bacillati</taxon>
        <taxon>Actinomycetota</taxon>
        <taxon>Actinomycetes</taxon>
        <taxon>Pseudonocardiales</taxon>
        <taxon>Pseudonocardiaceae</taxon>
        <taxon>Prauserella</taxon>
    </lineage>
</organism>
<feature type="domain" description="VanZ-like" evidence="3">
    <location>
        <begin position="46"/>
        <end position="151"/>
    </location>
</feature>
<keyword evidence="2" id="KW-0472">Membrane</keyword>
<feature type="compositionally biased region" description="Gly residues" evidence="1">
    <location>
        <begin position="162"/>
        <end position="182"/>
    </location>
</feature>
<comment type="caution">
    <text evidence="4">The sequence shown here is derived from an EMBL/GenBank/DDBJ whole genome shotgun (WGS) entry which is preliminary data.</text>
</comment>
<evidence type="ECO:0000313" key="4">
    <source>
        <dbReference type="EMBL" id="MBK1783683.1"/>
    </source>
</evidence>
<evidence type="ECO:0000256" key="2">
    <source>
        <dbReference type="SAM" id="Phobius"/>
    </source>
</evidence>
<accession>A0A934QQL6</accession>
<evidence type="ECO:0000256" key="1">
    <source>
        <dbReference type="SAM" id="MobiDB-lite"/>
    </source>
</evidence>
<feature type="transmembrane region" description="Helical" evidence="2">
    <location>
        <begin position="82"/>
        <end position="100"/>
    </location>
</feature>
<dbReference type="Pfam" id="PF04892">
    <property type="entry name" value="VanZ"/>
    <property type="match status" value="1"/>
</dbReference>
<dbReference type="InterPro" id="IPR006976">
    <property type="entry name" value="VanZ-like"/>
</dbReference>
<feature type="transmembrane region" description="Helical" evidence="2">
    <location>
        <begin position="136"/>
        <end position="157"/>
    </location>
</feature>